<dbReference type="RefSeq" id="XP_042921832.1">
    <property type="nucleotide sequence ID" value="XM_043064831.1"/>
</dbReference>
<dbReference type="GeneID" id="66054307"/>
<dbReference type="OrthoDB" id="10260865at2759"/>
<dbReference type="Pfam" id="PF05981">
    <property type="entry name" value="CreA"/>
    <property type="match status" value="1"/>
</dbReference>
<dbReference type="OMA" id="RTSMCAV"/>
<evidence type="ECO:0000313" key="2">
    <source>
        <dbReference type="Proteomes" id="UP000006906"/>
    </source>
</evidence>
<dbReference type="PANTHER" id="PTHR37952:SF2">
    <property type="entry name" value="PROTEIN CREA"/>
    <property type="match status" value="1"/>
</dbReference>
<dbReference type="PANTHER" id="PTHR37952">
    <property type="match status" value="1"/>
</dbReference>
<dbReference type="KEGG" id="cre:CHLRE_08g361850v5"/>
<protein>
    <submittedName>
        <fullName evidence="1">Uncharacterized protein</fullName>
    </submittedName>
</protein>
<reference evidence="1 2" key="1">
    <citation type="journal article" date="2007" name="Science">
        <title>The Chlamydomonas genome reveals the evolution of key animal and plant functions.</title>
        <authorList>
            <person name="Merchant S.S."/>
            <person name="Prochnik S.E."/>
            <person name="Vallon O."/>
            <person name="Harris E.H."/>
            <person name="Karpowicz S.J."/>
            <person name="Witman G.B."/>
            <person name="Terry A."/>
            <person name="Salamov A."/>
            <person name="Fritz-Laylin L.K."/>
            <person name="Marechal-Drouard L."/>
            <person name="Marshall W.F."/>
            <person name="Qu L.H."/>
            <person name="Nelson D.R."/>
            <person name="Sanderfoot A.A."/>
            <person name="Spalding M.H."/>
            <person name="Kapitonov V.V."/>
            <person name="Ren Q."/>
            <person name="Ferris P."/>
            <person name="Lindquist E."/>
            <person name="Shapiro H."/>
            <person name="Lucas S.M."/>
            <person name="Grimwood J."/>
            <person name="Schmutz J."/>
            <person name="Cardol P."/>
            <person name="Cerutti H."/>
            <person name="Chanfreau G."/>
            <person name="Chen C.L."/>
            <person name="Cognat V."/>
            <person name="Croft M.T."/>
            <person name="Dent R."/>
            <person name="Dutcher S."/>
            <person name="Fernandez E."/>
            <person name="Fukuzawa H."/>
            <person name="Gonzalez-Ballester D."/>
            <person name="Gonzalez-Halphen D."/>
            <person name="Hallmann A."/>
            <person name="Hanikenne M."/>
            <person name="Hippler M."/>
            <person name="Inwood W."/>
            <person name="Jabbari K."/>
            <person name="Kalanon M."/>
            <person name="Kuras R."/>
            <person name="Lefebvre P.A."/>
            <person name="Lemaire S.D."/>
            <person name="Lobanov A.V."/>
            <person name="Lohr M."/>
            <person name="Manuell A."/>
            <person name="Meier I."/>
            <person name="Mets L."/>
            <person name="Mittag M."/>
            <person name="Mittelmeier T."/>
            <person name="Moroney J.V."/>
            <person name="Moseley J."/>
            <person name="Napoli C."/>
            <person name="Nedelcu A.M."/>
            <person name="Niyogi K."/>
            <person name="Novoselov S.V."/>
            <person name="Paulsen I.T."/>
            <person name="Pazour G."/>
            <person name="Purton S."/>
            <person name="Ral J.P."/>
            <person name="Riano-Pachon D.M."/>
            <person name="Riekhof W."/>
            <person name="Rymarquis L."/>
            <person name="Schroda M."/>
            <person name="Stern D."/>
            <person name="Umen J."/>
            <person name="Willows R."/>
            <person name="Wilson N."/>
            <person name="Zimmer S.L."/>
            <person name="Allmer J."/>
            <person name="Balk J."/>
            <person name="Bisova K."/>
            <person name="Chen C.J."/>
            <person name="Elias M."/>
            <person name="Gendler K."/>
            <person name="Hauser C."/>
            <person name="Lamb M.R."/>
            <person name="Ledford H."/>
            <person name="Long J.C."/>
            <person name="Minagawa J."/>
            <person name="Page M.D."/>
            <person name="Pan J."/>
            <person name="Pootakham W."/>
            <person name="Roje S."/>
            <person name="Rose A."/>
            <person name="Stahlberg E."/>
            <person name="Terauchi A.M."/>
            <person name="Yang P."/>
            <person name="Ball S."/>
            <person name="Bowler C."/>
            <person name="Dieckmann C.L."/>
            <person name="Gladyshev V.N."/>
            <person name="Green P."/>
            <person name="Jorgensen R."/>
            <person name="Mayfield S."/>
            <person name="Mueller-Roeber B."/>
            <person name="Rajamani S."/>
            <person name="Sayre R.T."/>
            <person name="Brokstein P."/>
            <person name="Dubchak I."/>
            <person name="Goodstein D."/>
            <person name="Hornick L."/>
            <person name="Huang Y.W."/>
            <person name="Jhaveri J."/>
            <person name="Luo Y."/>
            <person name="Martinez D."/>
            <person name="Ngau W.C."/>
            <person name="Otillar B."/>
            <person name="Poliakov A."/>
            <person name="Porter A."/>
            <person name="Szajkowski L."/>
            <person name="Werner G."/>
            <person name="Zhou K."/>
            <person name="Grigoriev I.V."/>
            <person name="Rokhsar D.S."/>
            <person name="Grossman A.R."/>
        </authorList>
    </citation>
    <scope>NUCLEOTIDE SEQUENCE [LARGE SCALE GENOMIC DNA]</scope>
    <source>
        <strain evidence="2">CC-503</strain>
    </source>
</reference>
<dbReference type="Proteomes" id="UP000006906">
    <property type="component" value="Chromosome 8"/>
</dbReference>
<accession>A0A2K3DGL4</accession>
<dbReference type="InterPro" id="IPR010292">
    <property type="entry name" value="Uncharacterised_CreA"/>
</dbReference>
<organism evidence="1 2">
    <name type="scientific">Chlamydomonas reinhardtii</name>
    <name type="common">Chlamydomonas smithii</name>
    <dbReference type="NCBI Taxonomy" id="3055"/>
    <lineage>
        <taxon>Eukaryota</taxon>
        <taxon>Viridiplantae</taxon>
        <taxon>Chlorophyta</taxon>
        <taxon>core chlorophytes</taxon>
        <taxon>Chlorophyceae</taxon>
        <taxon>CS clade</taxon>
        <taxon>Chlamydomonadales</taxon>
        <taxon>Chlamydomonadaceae</taxon>
        <taxon>Chlamydomonas</taxon>
    </lineage>
</organism>
<proteinExistence type="predicted"/>
<dbReference type="Gramene" id="PNW79656">
    <property type="protein sequence ID" value="PNW79656"/>
    <property type="gene ID" value="CHLRE_08g361850v5"/>
</dbReference>
<name>A0A2K3DGL4_CHLRE</name>
<dbReference type="EMBL" id="CM008969">
    <property type="protein sequence ID" value="PNW79656.1"/>
    <property type="molecule type" value="Genomic_DNA"/>
</dbReference>
<dbReference type="AlphaFoldDB" id="A0A2K3DGL4"/>
<keyword evidence="2" id="KW-1185">Reference proteome</keyword>
<evidence type="ECO:0000313" key="1">
    <source>
        <dbReference type="EMBL" id="PNW79656.1"/>
    </source>
</evidence>
<gene>
    <name evidence="1" type="ORF">CHLRE_08g361850v5</name>
</gene>
<dbReference type="InParanoid" id="A0A2K3DGL4"/>
<sequence length="244" mass="25706">MQLSRCHQSTGQATRQAKRPASRAVVCRAQMGVKNEQGASLASRVGASVAAVVASAAVLLDAGAAYADKERVAEFAASGLLFKDNVEVTALDDPEISGVTIYFSDFKRNIVDKLQKDFFAEPSQASLTCVVSGPVTIKDEKRITSPEGKELFSEQKGLNLFKNKTLRVRRVFDADRRTVVYVAYSTRLSTAADEGGVSTGRYRTSMCAVALPQPAPAPPVAAAVPVAVDAVSAQGPAVVAAASQ</sequence>